<dbReference type="PANTHER" id="PTHR37300">
    <property type="entry name" value="UPF0291 PROTEIN CBO2609/CLC_2481"/>
    <property type="match status" value="1"/>
</dbReference>
<accession>A0A4R1S3M0</accession>
<evidence type="ECO:0000256" key="1">
    <source>
        <dbReference type="ARBA" id="ARBA00022490"/>
    </source>
</evidence>
<evidence type="ECO:0000313" key="3">
    <source>
        <dbReference type="EMBL" id="TCL73230.1"/>
    </source>
</evidence>
<dbReference type="PANTHER" id="PTHR37300:SF1">
    <property type="entry name" value="UPF0291 PROTEIN YNZC"/>
    <property type="match status" value="1"/>
</dbReference>
<gene>
    <name evidence="3" type="ORF">EDC14_100592</name>
</gene>
<evidence type="ECO:0000256" key="2">
    <source>
        <dbReference type="HAMAP-Rule" id="MF_01103"/>
    </source>
</evidence>
<protein>
    <recommendedName>
        <fullName evidence="2">UPF0291 protein EDC14_100592</fullName>
    </recommendedName>
</protein>
<dbReference type="EMBL" id="SLUN01000005">
    <property type="protein sequence ID" value="TCL73230.1"/>
    <property type="molecule type" value="Genomic_DNA"/>
</dbReference>
<dbReference type="Gene3D" id="1.10.287.540">
    <property type="entry name" value="Helix hairpin bin"/>
    <property type="match status" value="1"/>
</dbReference>
<sequence>MPDLKTLTARLNALYHKSQKEGLTPEELAERDQLRRQYLGMIRNQVQSSLERIRVVDAPEEHEETCDHQHCDCHHPGHRH</sequence>
<dbReference type="InterPro" id="IPR009242">
    <property type="entry name" value="DUF896"/>
</dbReference>
<dbReference type="AlphaFoldDB" id="A0A4R1S3M0"/>
<comment type="subcellular location">
    <subcellularLocation>
        <location evidence="2">Cytoplasm</location>
    </subcellularLocation>
</comment>
<dbReference type="HAMAP" id="MF_01103">
    <property type="entry name" value="UPF0291"/>
    <property type="match status" value="1"/>
</dbReference>
<reference evidence="3 4" key="1">
    <citation type="submission" date="2019-03" db="EMBL/GenBank/DDBJ databases">
        <title>Genomic Encyclopedia of Type Strains, Phase IV (KMG-IV): sequencing the most valuable type-strain genomes for metagenomic binning, comparative biology and taxonomic classification.</title>
        <authorList>
            <person name="Goeker M."/>
        </authorList>
    </citation>
    <scope>NUCLEOTIDE SEQUENCE [LARGE SCALE GENOMIC DNA]</scope>
    <source>
        <strain evidence="3 4">LX-B</strain>
    </source>
</reference>
<comment type="similarity">
    <text evidence="2">Belongs to the UPF0291 family.</text>
</comment>
<dbReference type="SUPFAM" id="SSF158221">
    <property type="entry name" value="YnzC-like"/>
    <property type="match status" value="1"/>
</dbReference>
<evidence type="ECO:0000313" key="4">
    <source>
        <dbReference type="Proteomes" id="UP000295008"/>
    </source>
</evidence>
<keyword evidence="1 2" id="KW-0963">Cytoplasm</keyword>
<organism evidence="3 4">
    <name type="scientific">Hydrogenispora ethanolica</name>
    <dbReference type="NCBI Taxonomy" id="1082276"/>
    <lineage>
        <taxon>Bacteria</taxon>
        <taxon>Bacillati</taxon>
        <taxon>Bacillota</taxon>
        <taxon>Hydrogenispora</taxon>
    </lineage>
</organism>
<keyword evidence="4" id="KW-1185">Reference proteome</keyword>
<dbReference type="OrthoDB" id="390105at2"/>
<name>A0A4R1S3M0_HYDET</name>
<dbReference type="Pfam" id="PF05979">
    <property type="entry name" value="DUF896"/>
    <property type="match status" value="1"/>
</dbReference>
<comment type="caution">
    <text evidence="3">The sequence shown here is derived from an EMBL/GenBank/DDBJ whole genome shotgun (WGS) entry which is preliminary data.</text>
</comment>
<dbReference type="RefSeq" id="WP_132013386.1">
    <property type="nucleotide sequence ID" value="NZ_SLUN01000005.1"/>
</dbReference>
<dbReference type="GO" id="GO:0005737">
    <property type="term" value="C:cytoplasm"/>
    <property type="evidence" value="ECO:0007669"/>
    <property type="project" value="UniProtKB-SubCell"/>
</dbReference>
<proteinExistence type="inferred from homology"/>
<dbReference type="Proteomes" id="UP000295008">
    <property type="component" value="Unassembled WGS sequence"/>
</dbReference>